<dbReference type="SUPFAM" id="SSF54984">
    <property type="entry name" value="eEF-1beta-like"/>
    <property type="match status" value="1"/>
</dbReference>
<organism evidence="7">
    <name type="scientific">marine metagenome</name>
    <dbReference type="NCBI Taxonomy" id="408172"/>
    <lineage>
        <taxon>unclassified sequences</taxon>
        <taxon>metagenomes</taxon>
        <taxon>ecological metagenomes</taxon>
    </lineage>
</organism>
<dbReference type="InterPro" id="IPR014717">
    <property type="entry name" value="Transl_elong_EF1B/ribsomal_bS6"/>
</dbReference>
<dbReference type="Pfam" id="PF00736">
    <property type="entry name" value="EF1_GNE"/>
    <property type="match status" value="1"/>
</dbReference>
<feature type="domain" description="Translation elongation factor EF1B beta/delta subunit guanine nucleotide exchange" evidence="6">
    <location>
        <begin position="5"/>
        <end position="90"/>
    </location>
</feature>
<dbReference type="PANTHER" id="PTHR39647">
    <property type="entry name" value="ELONGATION FACTOR 1-BETA"/>
    <property type="match status" value="1"/>
</dbReference>
<protein>
    <recommendedName>
        <fullName evidence="3">Elongation factor 1-beta</fullName>
    </recommendedName>
</protein>
<dbReference type="InterPro" id="IPR036219">
    <property type="entry name" value="eEF-1beta-like_sf"/>
</dbReference>
<dbReference type="SMART" id="SM00888">
    <property type="entry name" value="EF1_GNE"/>
    <property type="match status" value="1"/>
</dbReference>
<gene>
    <name evidence="7" type="ORF">METZ01_LOCUS290553</name>
</gene>
<reference evidence="7" key="1">
    <citation type="submission" date="2018-05" db="EMBL/GenBank/DDBJ databases">
        <authorList>
            <person name="Lanie J.A."/>
            <person name="Ng W.-L."/>
            <person name="Kazmierczak K.M."/>
            <person name="Andrzejewski T.M."/>
            <person name="Davidsen T.M."/>
            <person name="Wayne K.J."/>
            <person name="Tettelin H."/>
            <person name="Glass J.I."/>
            <person name="Rusch D."/>
            <person name="Podicherti R."/>
            <person name="Tsui H.-C.T."/>
            <person name="Winkler M.E."/>
        </authorList>
    </citation>
    <scope>NUCLEOTIDE SEQUENCE</scope>
</reference>
<dbReference type="EMBL" id="UINC01087919">
    <property type="protein sequence ID" value="SVC37699.1"/>
    <property type="molecule type" value="Genomic_DNA"/>
</dbReference>
<evidence type="ECO:0000256" key="1">
    <source>
        <dbReference type="ARBA" id="ARBA00003815"/>
    </source>
</evidence>
<comment type="similarity">
    <text evidence="2">Belongs to the EF-1-beta/EF-1-delta family.</text>
</comment>
<keyword evidence="5" id="KW-0648">Protein biosynthesis</keyword>
<proteinExistence type="inferred from homology"/>
<dbReference type="InterPro" id="IPR014038">
    <property type="entry name" value="EF1B_bsu/dsu_GNE"/>
</dbReference>
<sequence length="90" mass="9696">MFMGEVALKYRLMPESPDSDTDAIVDAIPAVIPDDASFGAHEVKPFAYGLKAVMIVIIGIDRDGFATEVEDGLNSLANVQTVILEEQSLI</sequence>
<evidence type="ECO:0000256" key="3">
    <source>
        <dbReference type="ARBA" id="ARBA00017600"/>
    </source>
</evidence>
<dbReference type="Gene3D" id="3.30.70.60">
    <property type="match status" value="1"/>
</dbReference>
<evidence type="ECO:0000256" key="5">
    <source>
        <dbReference type="ARBA" id="ARBA00022917"/>
    </source>
</evidence>
<dbReference type="PANTHER" id="PTHR39647:SF1">
    <property type="entry name" value="ELONGATION FACTOR 1-BETA"/>
    <property type="match status" value="1"/>
</dbReference>
<evidence type="ECO:0000259" key="6">
    <source>
        <dbReference type="SMART" id="SM00888"/>
    </source>
</evidence>
<evidence type="ECO:0000256" key="2">
    <source>
        <dbReference type="ARBA" id="ARBA00007411"/>
    </source>
</evidence>
<evidence type="ECO:0000313" key="7">
    <source>
        <dbReference type="EMBL" id="SVC37699.1"/>
    </source>
</evidence>
<evidence type="ECO:0000256" key="4">
    <source>
        <dbReference type="ARBA" id="ARBA00022768"/>
    </source>
</evidence>
<keyword evidence="4" id="KW-0251">Elongation factor</keyword>
<comment type="function">
    <text evidence="1">Promotes the exchange of GDP for GTP in EF-1-alpha/GDP, thus allowing the regeneration of EF-1-alpha/GTP that could then be used to form the ternary complex EF-1-alpha/GTP/AAtRNA.</text>
</comment>
<dbReference type="AlphaFoldDB" id="A0A382LLV6"/>
<dbReference type="InterPro" id="IPR004542">
    <property type="entry name" value="Transl_elong_EF1B_B_arc"/>
</dbReference>
<accession>A0A382LLV6</accession>
<dbReference type="GO" id="GO:0003746">
    <property type="term" value="F:translation elongation factor activity"/>
    <property type="evidence" value="ECO:0007669"/>
    <property type="project" value="UniProtKB-KW"/>
</dbReference>
<name>A0A382LLV6_9ZZZZ</name>